<feature type="signal peptide" evidence="1">
    <location>
        <begin position="1"/>
        <end position="27"/>
    </location>
</feature>
<dbReference type="InterPro" id="IPR010344">
    <property type="entry name" value="YbjH"/>
</dbReference>
<evidence type="ECO:0000313" key="3">
    <source>
        <dbReference type="Proteomes" id="UP000287908"/>
    </source>
</evidence>
<feature type="chain" id="PRO_5019025778" evidence="1">
    <location>
        <begin position="28"/>
        <end position="726"/>
    </location>
</feature>
<name>A0A432ZGA8_9GAMM</name>
<keyword evidence="1" id="KW-0732">Signal</keyword>
<dbReference type="RefSeq" id="WP_126783214.1">
    <property type="nucleotide sequence ID" value="NZ_PIQF01000001.1"/>
</dbReference>
<accession>A0A432ZGA8</accession>
<keyword evidence="3" id="KW-1185">Reference proteome</keyword>
<evidence type="ECO:0000313" key="2">
    <source>
        <dbReference type="EMBL" id="RUO76944.1"/>
    </source>
</evidence>
<comment type="caution">
    <text evidence="2">The sequence shown here is derived from an EMBL/GenBank/DDBJ whole genome shotgun (WGS) entry which is preliminary data.</text>
</comment>
<dbReference type="EMBL" id="PIQF01000001">
    <property type="protein sequence ID" value="RUO76944.1"/>
    <property type="molecule type" value="Genomic_DNA"/>
</dbReference>
<dbReference type="Pfam" id="PF06082">
    <property type="entry name" value="YjbH"/>
    <property type="match status" value="1"/>
</dbReference>
<reference evidence="2 3" key="1">
    <citation type="journal article" date="2011" name="Front. Microbiol.">
        <title>Genomic signatures of strain selection and enhancement in Bacillus atrophaeus var. globigii, a historical biowarfare simulant.</title>
        <authorList>
            <person name="Gibbons H.S."/>
            <person name="Broomall S.M."/>
            <person name="McNew L.A."/>
            <person name="Daligault H."/>
            <person name="Chapman C."/>
            <person name="Bruce D."/>
            <person name="Karavis M."/>
            <person name="Krepps M."/>
            <person name="McGregor P.A."/>
            <person name="Hong C."/>
            <person name="Park K.H."/>
            <person name="Akmal A."/>
            <person name="Feldman A."/>
            <person name="Lin J.S."/>
            <person name="Chang W.E."/>
            <person name="Higgs B.W."/>
            <person name="Demirev P."/>
            <person name="Lindquist J."/>
            <person name="Liem A."/>
            <person name="Fochler E."/>
            <person name="Read T.D."/>
            <person name="Tapia R."/>
            <person name="Johnson S."/>
            <person name="Bishop-Lilly K.A."/>
            <person name="Detter C."/>
            <person name="Han C."/>
            <person name="Sozhamannan S."/>
            <person name="Rosenzweig C.N."/>
            <person name="Skowronski E.W."/>
        </authorList>
    </citation>
    <scope>NUCLEOTIDE SEQUENCE [LARGE SCALE GENOMIC DNA]</scope>
    <source>
        <strain evidence="2 3">CL-SP19</strain>
    </source>
</reference>
<dbReference type="Proteomes" id="UP000287908">
    <property type="component" value="Unassembled WGS sequence"/>
</dbReference>
<dbReference type="OrthoDB" id="19542at2"/>
<evidence type="ECO:0000256" key="1">
    <source>
        <dbReference type="SAM" id="SignalP"/>
    </source>
</evidence>
<proteinExistence type="predicted"/>
<organism evidence="2 3">
    <name type="scientific">Idiomarina seosinensis</name>
    <dbReference type="NCBI Taxonomy" id="281739"/>
    <lineage>
        <taxon>Bacteria</taxon>
        <taxon>Pseudomonadati</taxon>
        <taxon>Pseudomonadota</taxon>
        <taxon>Gammaproteobacteria</taxon>
        <taxon>Alteromonadales</taxon>
        <taxon>Idiomarinaceae</taxon>
        <taxon>Idiomarina</taxon>
    </lineage>
</organism>
<dbReference type="AlphaFoldDB" id="A0A432ZGA8"/>
<gene>
    <name evidence="2" type="ORF">CWI81_00085</name>
</gene>
<protein>
    <submittedName>
        <fullName evidence="2">YjbH domain-containing protein</fullName>
    </submittedName>
</protein>
<sequence length="726" mass="82308">MKYCKTLVPTLVASVVALAASSQSASAQEISDALYHQPTQSDFGGAGLLQMPNGRMNRAGEFTFLYSDNEEYRRMALSLQLFPWLETTIRYNDIRTRRYSPFPGFSGDQTYKDRGLDVKLRLLDESLYWPEISVGLRDMAGTGLFAGEYVAASKRWGDFDFTLGMGWGYLGQRDNISNPLCEVSDDFCQRDGGFNDRGGSFETDKWFRGETSVFAGVEYQTPWQPLSVKVEYDGNDYSNDPSGTNIEVDSPVNVGLHYRAADNLNLQLSYERGNTFMFGVNLRMNFNDVSQYKDRPRKRDARDIAQRAASIDAVDSNKLRRDLAKEGGWGAQTISVSEDGTTLTTEGYPGGYRDQLEALDRSSRVLLTTLPESIKEYRFVDKVLGMPLAETRVDAEQLEAQLLQSHLQADDNELMSLHEPSAITSATDNTESGYSLHDNEFKLGWPDFGGRPLLTQSFGNPENFYMYQLRFDLQMDWQLSPNVWVDGTLAFNVLTNYDKFNFLVPGEEQKLPRVRTYIREYVTQSDIWLEKLQATYVKQLHKDWYASVYGGYFERMYAGMGSELLYRPLDKGWAVGVDVNYAKQRSFENHFGMRDYDTVTGHVTGYLKVPYVDDVLLKVAAGRFLAQDVGAQFSVEKKFDSGMIVGAYAARTDVSAEEYGEGSFTKGFYLSIPFDLLQIHDSSGRAAFGWTPLTRDGGQMLYRSRQLYGITEARGRYYSESELYQH</sequence>